<feature type="transmembrane region" description="Helical" evidence="7">
    <location>
        <begin position="168"/>
        <end position="192"/>
    </location>
</feature>
<evidence type="ECO:0000256" key="7">
    <source>
        <dbReference type="SAM" id="Phobius"/>
    </source>
</evidence>
<feature type="transmembrane region" description="Helical" evidence="7">
    <location>
        <begin position="471"/>
        <end position="494"/>
    </location>
</feature>
<evidence type="ECO:0000256" key="3">
    <source>
        <dbReference type="ARBA" id="ARBA00022475"/>
    </source>
</evidence>
<organism evidence="9 10">
    <name type="scientific">Citricoccus nitrophenolicus</name>
    <dbReference type="NCBI Taxonomy" id="863575"/>
    <lineage>
        <taxon>Bacteria</taxon>
        <taxon>Bacillati</taxon>
        <taxon>Actinomycetota</taxon>
        <taxon>Actinomycetes</taxon>
        <taxon>Micrococcales</taxon>
        <taxon>Micrococcaceae</taxon>
        <taxon>Citricoccus</taxon>
    </lineage>
</organism>
<feature type="transmembrane region" description="Helical" evidence="7">
    <location>
        <begin position="84"/>
        <end position="103"/>
    </location>
</feature>
<dbReference type="Gene3D" id="1.20.1250.20">
    <property type="entry name" value="MFS general substrate transporter like domains"/>
    <property type="match status" value="1"/>
</dbReference>
<feature type="transmembrane region" description="Helical" evidence="7">
    <location>
        <begin position="55"/>
        <end position="72"/>
    </location>
</feature>
<evidence type="ECO:0000256" key="4">
    <source>
        <dbReference type="ARBA" id="ARBA00022692"/>
    </source>
</evidence>
<keyword evidence="2" id="KW-0813">Transport</keyword>
<feature type="transmembrane region" description="Helical" evidence="7">
    <location>
        <begin position="235"/>
        <end position="252"/>
    </location>
</feature>
<evidence type="ECO:0000256" key="2">
    <source>
        <dbReference type="ARBA" id="ARBA00022448"/>
    </source>
</evidence>
<feature type="transmembrane region" description="Helical" evidence="7">
    <location>
        <begin position="313"/>
        <end position="334"/>
    </location>
</feature>
<name>A0ABV0IGL0_9MICC</name>
<protein>
    <submittedName>
        <fullName evidence="9">MFS transporter</fullName>
    </submittedName>
</protein>
<sequence>MTTPAASAPLAPSRRWLLLVTVSTGVLLITLDNTILYTALPTLTAELGASASESLWVINAYPLVMCGLLLGAGTLGDRYGHRRLFLIGLVLFGTASLVAAFAPDIAVLIAARALLAVGAACMMPATLALIRIGFDDVRQRNVAIGVWGSISLVGAALGPIIGGLLLEHFWWGSVFLINVPVVLAALVLTPWVAPRGRADRSTRWDALSSVYAMATLAGAVFAIKQATGPDPSWPVLALSAAVAAAGGWAFTHRQRRLKEQLRAPVLDFAVFRNRAFSAGVIAAACSMFVIGGVQLVTTQRFQLVEGFTPLQSGLLVAAVAVGSLPASLAGGASLHRLGLRSLVSGGFVLASAGMLVAALSATVSVPWLVAGLVLTGAGLGATMSVASTAIIGNVPSRQAGMASSVEEVSYEFGNLLAVALLGSLATLIYTVTVQLPAGAPAGAADSMSSAVALAGGDPGVLAAAGAAYDTAFLWVLAIVTAVVAGAAGATGWLLRRYGPGTSASAYEANH</sequence>
<feature type="transmembrane region" description="Helical" evidence="7">
    <location>
        <begin position="273"/>
        <end position="293"/>
    </location>
</feature>
<dbReference type="InterPro" id="IPR005828">
    <property type="entry name" value="MFS_sugar_transport-like"/>
</dbReference>
<feature type="transmembrane region" description="Helical" evidence="7">
    <location>
        <begin position="16"/>
        <end position="35"/>
    </location>
</feature>
<dbReference type="PANTHER" id="PTHR42718">
    <property type="entry name" value="MAJOR FACILITATOR SUPERFAMILY MULTIDRUG TRANSPORTER MFSC"/>
    <property type="match status" value="1"/>
</dbReference>
<evidence type="ECO:0000256" key="5">
    <source>
        <dbReference type="ARBA" id="ARBA00022989"/>
    </source>
</evidence>
<dbReference type="Pfam" id="PF00083">
    <property type="entry name" value="Sugar_tr"/>
    <property type="match status" value="1"/>
</dbReference>
<dbReference type="InterPro" id="IPR036259">
    <property type="entry name" value="MFS_trans_sf"/>
</dbReference>
<feature type="transmembrane region" description="Helical" evidence="7">
    <location>
        <begin position="341"/>
        <end position="361"/>
    </location>
</feature>
<evidence type="ECO:0000313" key="9">
    <source>
        <dbReference type="EMBL" id="MEO9246789.1"/>
    </source>
</evidence>
<dbReference type="Proteomes" id="UP001484097">
    <property type="component" value="Unassembled WGS sequence"/>
</dbReference>
<gene>
    <name evidence="9" type="ORF">ABDK96_03750</name>
</gene>
<evidence type="ECO:0000313" key="10">
    <source>
        <dbReference type="Proteomes" id="UP001484097"/>
    </source>
</evidence>
<keyword evidence="4 7" id="KW-0812">Transmembrane</keyword>
<keyword evidence="5 7" id="KW-1133">Transmembrane helix</keyword>
<keyword evidence="6 7" id="KW-0472">Membrane</keyword>
<evidence type="ECO:0000259" key="8">
    <source>
        <dbReference type="PROSITE" id="PS50850"/>
    </source>
</evidence>
<evidence type="ECO:0000256" key="1">
    <source>
        <dbReference type="ARBA" id="ARBA00004651"/>
    </source>
</evidence>
<dbReference type="Pfam" id="PF07690">
    <property type="entry name" value="MFS_1"/>
    <property type="match status" value="1"/>
</dbReference>
<dbReference type="SUPFAM" id="SSF103473">
    <property type="entry name" value="MFS general substrate transporter"/>
    <property type="match status" value="1"/>
</dbReference>
<dbReference type="PROSITE" id="PS50850">
    <property type="entry name" value="MFS"/>
    <property type="match status" value="1"/>
</dbReference>
<dbReference type="InterPro" id="IPR020846">
    <property type="entry name" value="MFS_dom"/>
</dbReference>
<dbReference type="Gene3D" id="1.20.1720.10">
    <property type="entry name" value="Multidrug resistance protein D"/>
    <property type="match status" value="1"/>
</dbReference>
<dbReference type="EMBL" id="JBDXMX010000001">
    <property type="protein sequence ID" value="MEO9246789.1"/>
    <property type="molecule type" value="Genomic_DNA"/>
</dbReference>
<feature type="transmembrane region" description="Helical" evidence="7">
    <location>
        <begin position="412"/>
        <end position="431"/>
    </location>
</feature>
<keyword evidence="10" id="KW-1185">Reference proteome</keyword>
<dbReference type="InterPro" id="IPR011701">
    <property type="entry name" value="MFS"/>
</dbReference>
<dbReference type="RefSeq" id="WP_347919036.1">
    <property type="nucleotide sequence ID" value="NZ_JBDXMX010000001.1"/>
</dbReference>
<proteinExistence type="predicted"/>
<reference evidence="9 10" key="1">
    <citation type="submission" date="2024-05" db="EMBL/GenBank/DDBJ databases">
        <authorList>
            <person name="Yi C."/>
        </authorList>
    </citation>
    <scope>NUCLEOTIDE SEQUENCE [LARGE SCALE GENOMIC DNA]</scope>
    <source>
        <strain evidence="9 10">XS13</strain>
    </source>
</reference>
<comment type="subcellular location">
    <subcellularLocation>
        <location evidence="1">Cell membrane</location>
        <topology evidence="1">Multi-pass membrane protein</topology>
    </subcellularLocation>
</comment>
<accession>A0ABV0IGL0</accession>
<dbReference type="CDD" id="cd17321">
    <property type="entry name" value="MFS_MMR_MDR_like"/>
    <property type="match status" value="1"/>
</dbReference>
<feature type="transmembrane region" description="Helical" evidence="7">
    <location>
        <begin position="109"/>
        <end position="130"/>
    </location>
</feature>
<dbReference type="PRINTS" id="PR01036">
    <property type="entry name" value="TCRTETB"/>
</dbReference>
<evidence type="ECO:0000256" key="6">
    <source>
        <dbReference type="ARBA" id="ARBA00023136"/>
    </source>
</evidence>
<comment type="caution">
    <text evidence="9">The sequence shown here is derived from an EMBL/GenBank/DDBJ whole genome shotgun (WGS) entry which is preliminary data.</text>
</comment>
<feature type="domain" description="Major facilitator superfamily (MFS) profile" evidence="8">
    <location>
        <begin position="18"/>
        <end position="483"/>
    </location>
</feature>
<feature type="transmembrane region" description="Helical" evidence="7">
    <location>
        <begin position="367"/>
        <end position="391"/>
    </location>
</feature>
<feature type="transmembrane region" description="Helical" evidence="7">
    <location>
        <begin position="142"/>
        <end position="162"/>
    </location>
</feature>
<feature type="transmembrane region" description="Helical" evidence="7">
    <location>
        <begin position="204"/>
        <end position="223"/>
    </location>
</feature>
<keyword evidence="3" id="KW-1003">Cell membrane</keyword>
<dbReference type="PANTHER" id="PTHR42718:SF47">
    <property type="entry name" value="METHYL VIOLOGEN RESISTANCE PROTEIN SMVA"/>
    <property type="match status" value="1"/>
</dbReference>